<feature type="domain" description="RRM" evidence="4">
    <location>
        <begin position="39"/>
        <end position="117"/>
    </location>
</feature>
<dbReference type="InterPro" id="IPR035979">
    <property type="entry name" value="RBD_domain_sf"/>
</dbReference>
<dbReference type="InterPro" id="IPR051847">
    <property type="entry name" value="RNA_proc/Spliceosome_comp"/>
</dbReference>
<dbReference type="AlphaFoldDB" id="A0A976QU69"/>
<feature type="compositionally biased region" description="Basic and acidic residues" evidence="3">
    <location>
        <begin position="194"/>
        <end position="205"/>
    </location>
</feature>
<dbReference type="InterPro" id="IPR045844">
    <property type="entry name" value="RRM_Ist3-like"/>
</dbReference>
<feature type="compositionally biased region" description="Basic and acidic residues" evidence="3">
    <location>
        <begin position="218"/>
        <end position="236"/>
    </location>
</feature>
<feature type="compositionally biased region" description="Basic residues" evidence="3">
    <location>
        <begin position="278"/>
        <end position="291"/>
    </location>
</feature>
<keyword evidence="1 2" id="KW-0694">RNA-binding</keyword>
<gene>
    <name evidence="5" type="ORF">MACK_000241</name>
</gene>
<dbReference type="CDD" id="cd12411">
    <property type="entry name" value="RRM_ist3_like"/>
    <property type="match status" value="1"/>
</dbReference>
<dbReference type="SMART" id="SM00360">
    <property type="entry name" value="RRM"/>
    <property type="match status" value="1"/>
</dbReference>
<dbReference type="EMBL" id="CP056069">
    <property type="protein sequence ID" value="UKK00171.2"/>
    <property type="molecule type" value="Genomic_DNA"/>
</dbReference>
<dbReference type="GO" id="GO:0071011">
    <property type="term" value="C:precatalytic spliceosome"/>
    <property type="evidence" value="ECO:0007669"/>
    <property type="project" value="TreeGrafter"/>
</dbReference>
<sequence length="291" mass="34421">MSVTGPAANTNAISRLSELELKRGTIGEGSWHHQYKDSCYIFIGGLDTRMTEGDIIIVFSQFGEPIDINLKRDKNTGKSLGYCFLGYRDQRSTILAVDNFNGSTLLGRRIRVDHVMDYKAPVSYEDELDEEGNKIPKEYKPTGAEGSGLDKYYVTKSEMMLRETTRTKRSPQASVELDEDERWALEFEEMLKKNKESDNDSDRSHDHKHKYRHSRGGVSHERRTHEDRDSRRDKHDYKKRHRRHRYSSKSRSRSKSRDRDRRKQERRRNRSSSEERYHRHRKSSRHRRESP</sequence>
<evidence type="ECO:0000256" key="2">
    <source>
        <dbReference type="PROSITE-ProRule" id="PRU00176"/>
    </source>
</evidence>
<evidence type="ECO:0000259" key="4">
    <source>
        <dbReference type="PROSITE" id="PS50102"/>
    </source>
</evidence>
<evidence type="ECO:0000256" key="3">
    <source>
        <dbReference type="SAM" id="MobiDB-lite"/>
    </source>
</evidence>
<name>A0A976QU69_THEOR</name>
<dbReference type="PANTHER" id="PTHR45880">
    <property type="entry name" value="RNA-BINDING MOTIF PROTEIN, X-LINKED 2"/>
    <property type="match status" value="1"/>
</dbReference>
<dbReference type="GO" id="GO:0003723">
    <property type="term" value="F:RNA binding"/>
    <property type="evidence" value="ECO:0007669"/>
    <property type="project" value="UniProtKB-UniRule"/>
</dbReference>
<accession>A0A976QU69</accession>
<feature type="compositionally biased region" description="Basic residues" evidence="3">
    <location>
        <begin position="206"/>
        <end position="215"/>
    </location>
</feature>
<dbReference type="Pfam" id="PF00076">
    <property type="entry name" value="RRM_1"/>
    <property type="match status" value="1"/>
</dbReference>
<dbReference type="Proteomes" id="UP000244811">
    <property type="component" value="Chromosome 1"/>
</dbReference>
<dbReference type="PANTHER" id="PTHR45880:SF1">
    <property type="entry name" value="RNA-BINDING MOTIF PROTEIN, X-LINKED 2"/>
    <property type="match status" value="1"/>
</dbReference>
<dbReference type="PROSITE" id="PS50102">
    <property type="entry name" value="RRM"/>
    <property type="match status" value="1"/>
</dbReference>
<evidence type="ECO:0000313" key="5">
    <source>
        <dbReference type="EMBL" id="UKK00171.2"/>
    </source>
</evidence>
<dbReference type="Gene3D" id="3.30.70.330">
    <property type="match status" value="1"/>
</dbReference>
<dbReference type="SUPFAM" id="SSF54928">
    <property type="entry name" value="RNA-binding domain, RBD"/>
    <property type="match status" value="1"/>
</dbReference>
<dbReference type="InterPro" id="IPR000504">
    <property type="entry name" value="RRM_dom"/>
</dbReference>
<proteinExistence type="predicted"/>
<feature type="compositionally biased region" description="Basic residues" evidence="3">
    <location>
        <begin position="237"/>
        <end position="254"/>
    </location>
</feature>
<dbReference type="GO" id="GO:0071013">
    <property type="term" value="C:catalytic step 2 spliceosome"/>
    <property type="evidence" value="ECO:0007669"/>
    <property type="project" value="TreeGrafter"/>
</dbReference>
<feature type="region of interest" description="Disordered" evidence="3">
    <location>
        <begin position="194"/>
        <end position="291"/>
    </location>
</feature>
<dbReference type="InterPro" id="IPR012677">
    <property type="entry name" value="Nucleotide-bd_a/b_plait_sf"/>
</dbReference>
<reference evidence="5" key="1">
    <citation type="submission" date="2022-07" db="EMBL/GenBank/DDBJ databases">
        <title>Evaluation of T. orientalis genome assembly methods using nanopore sequencing and analysis of variation between genomes.</title>
        <authorList>
            <person name="Yam J."/>
            <person name="Micallef M.L."/>
            <person name="Liu M."/>
            <person name="Djordjevic S.P."/>
            <person name="Bogema D.R."/>
            <person name="Jenkins C."/>
        </authorList>
    </citation>
    <scope>NUCLEOTIDE SEQUENCE</scope>
    <source>
        <strain evidence="5">Goon Nure</strain>
    </source>
</reference>
<dbReference type="GO" id="GO:0005686">
    <property type="term" value="C:U2 snRNP"/>
    <property type="evidence" value="ECO:0007669"/>
    <property type="project" value="TreeGrafter"/>
</dbReference>
<dbReference type="GO" id="GO:0000398">
    <property type="term" value="P:mRNA splicing, via spliceosome"/>
    <property type="evidence" value="ECO:0007669"/>
    <property type="project" value="InterPro"/>
</dbReference>
<organism evidence="5 6">
    <name type="scientific">Theileria orientalis</name>
    <dbReference type="NCBI Taxonomy" id="68886"/>
    <lineage>
        <taxon>Eukaryota</taxon>
        <taxon>Sar</taxon>
        <taxon>Alveolata</taxon>
        <taxon>Apicomplexa</taxon>
        <taxon>Aconoidasida</taxon>
        <taxon>Piroplasmida</taxon>
        <taxon>Theileriidae</taxon>
        <taxon>Theileria</taxon>
    </lineage>
</organism>
<evidence type="ECO:0000313" key="6">
    <source>
        <dbReference type="Proteomes" id="UP000244811"/>
    </source>
</evidence>
<evidence type="ECO:0000256" key="1">
    <source>
        <dbReference type="ARBA" id="ARBA00022884"/>
    </source>
</evidence>
<protein>
    <submittedName>
        <fullName evidence="5">RNA-binding motif protein, X-linked 2</fullName>
    </submittedName>
</protein>